<reference evidence="21 22" key="1">
    <citation type="journal article" date="2023" name="G3 (Bethesda)">
        <title>A high-quality reference genome for the fission yeast Schizosaccharomyces osmophilus.</title>
        <authorList>
            <person name="Jia G.S."/>
            <person name="Zhang W.C."/>
            <person name="Liang Y."/>
            <person name="Liu X.H."/>
            <person name="Rhind N."/>
            <person name="Pidoux A."/>
            <person name="Brysch-Herzberg M."/>
            <person name="Du L.L."/>
        </authorList>
    </citation>
    <scope>NUCLEOTIDE SEQUENCE [LARGE SCALE GENOMIC DNA]</scope>
    <source>
        <strain evidence="21 22">CBS 15793</strain>
    </source>
</reference>
<name>A0AAF0AU44_9SCHI</name>
<keyword evidence="8" id="KW-0378">Hydrolase</keyword>
<keyword evidence="6 17" id="KW-0547">Nucleotide-binding</keyword>
<dbReference type="InterPro" id="IPR022812">
    <property type="entry name" value="Dynamin"/>
</dbReference>
<dbReference type="InterPro" id="IPR000375">
    <property type="entry name" value="Dynamin_stalk"/>
</dbReference>
<evidence type="ECO:0000313" key="22">
    <source>
        <dbReference type="Proteomes" id="UP001212411"/>
    </source>
</evidence>
<evidence type="ECO:0000256" key="8">
    <source>
        <dbReference type="ARBA" id="ARBA00022801"/>
    </source>
</evidence>
<evidence type="ECO:0000256" key="13">
    <source>
        <dbReference type="ARBA" id="ARBA00023134"/>
    </source>
</evidence>
<dbReference type="FunFam" id="3.40.50.300:FF:000741">
    <property type="entry name" value="Putative mitochondrial dynamin GTPase"/>
    <property type="match status" value="1"/>
</dbReference>
<dbReference type="CDD" id="cd08771">
    <property type="entry name" value="DLP_1"/>
    <property type="match status" value="1"/>
</dbReference>
<dbReference type="Proteomes" id="UP001212411">
    <property type="component" value="Chromosome 1"/>
</dbReference>
<dbReference type="PANTHER" id="PTHR11566">
    <property type="entry name" value="DYNAMIN"/>
    <property type="match status" value="1"/>
</dbReference>
<feature type="domain" description="GED" evidence="19">
    <location>
        <begin position="810"/>
        <end position="903"/>
    </location>
</feature>
<dbReference type="RefSeq" id="XP_056034823.1">
    <property type="nucleotide sequence ID" value="XM_056179472.1"/>
</dbReference>
<dbReference type="EC" id="3.6.5.5" evidence="3"/>
<evidence type="ECO:0000256" key="15">
    <source>
        <dbReference type="ARBA" id="ARBA00023157"/>
    </source>
</evidence>
<evidence type="ECO:0000256" key="1">
    <source>
        <dbReference type="ARBA" id="ARBA00004273"/>
    </source>
</evidence>
<dbReference type="InterPro" id="IPR030381">
    <property type="entry name" value="G_DYNAMIN_dom"/>
</dbReference>
<feature type="compositionally biased region" description="Basic and acidic residues" evidence="18">
    <location>
        <begin position="168"/>
        <end position="182"/>
    </location>
</feature>
<dbReference type="PROSITE" id="PS51388">
    <property type="entry name" value="GED"/>
    <property type="match status" value="1"/>
</dbReference>
<dbReference type="GO" id="GO:0003924">
    <property type="term" value="F:GTPase activity"/>
    <property type="evidence" value="ECO:0007669"/>
    <property type="project" value="InterPro"/>
</dbReference>
<organism evidence="21 22">
    <name type="scientific">Schizosaccharomyces osmophilus</name>
    <dbReference type="NCBI Taxonomy" id="2545709"/>
    <lineage>
        <taxon>Eukaryota</taxon>
        <taxon>Fungi</taxon>
        <taxon>Dikarya</taxon>
        <taxon>Ascomycota</taxon>
        <taxon>Taphrinomycotina</taxon>
        <taxon>Schizosaccharomycetes</taxon>
        <taxon>Schizosaccharomycetales</taxon>
        <taxon>Schizosaccharomycetaceae</taxon>
        <taxon>Schizosaccharomyces</taxon>
    </lineage>
</organism>
<dbReference type="Gene3D" id="3.40.50.300">
    <property type="entry name" value="P-loop containing nucleotide triphosphate hydrolases"/>
    <property type="match status" value="1"/>
</dbReference>
<evidence type="ECO:0000259" key="20">
    <source>
        <dbReference type="PROSITE" id="PS51718"/>
    </source>
</evidence>
<dbReference type="AlphaFoldDB" id="A0AAF0AU44"/>
<evidence type="ECO:0000313" key="21">
    <source>
        <dbReference type="EMBL" id="WBW70580.1"/>
    </source>
</evidence>
<dbReference type="SUPFAM" id="SSF52540">
    <property type="entry name" value="P-loop containing nucleoside triphosphate hydrolases"/>
    <property type="match status" value="1"/>
</dbReference>
<dbReference type="GO" id="GO:0046872">
    <property type="term" value="F:metal ion binding"/>
    <property type="evidence" value="ECO:0007669"/>
    <property type="project" value="UniProtKB-KW"/>
</dbReference>
<keyword evidence="14" id="KW-0472">Membrane</keyword>
<sequence length="908" mass="103256">MRFEQYLSKICFKLGSPTRYPRYRTGLRRPNLHFQSPSLLSLSGFHPFRAYSIFKGPGALKGNSLSTVNIPRFLSFSSIPKAFFRSLRLPVAGFSLVAGGIAYVGAQVQRASDYTKDVFDRAFNVVDSAWDKTREVVNDATAINLPEIHMPEWMEKILRLDEESVEKRRQMQLRKGQEKKNQAGESGNESSGSGNDDNPAGVVVGLTGVVASNLTTDEESSYDKLNEDEKQRLAQESKDDRMMIFTKKMIEIRNILHDIQDDNSHITLPSIVVIGSQSSGKSSVLEAIVGHEFLPKGSNMVTRRPIELTLVHSKETTTPYCEFNGFQLGQITDFTKVQQVLTDMNMAIPPHRGVDDDPIRLTICASHIPNLSLIDLPGYIQIHSSDQPVDLDDKIANLCDKYIQEPNIILAVCAADVDLANSTALKASRRVDPLGLRTIGVITKMDLIPPEKAVSILRNEHYPLHYGYIGVISKVPQLSMWSRNQNLTDIVSSRERSYFSAHPEFRDLPVLPMLGIQNLRKNLIHVLEYTMSKNLQYTADSIRSELDDCSYQYKVQYNDRLLTAESYIAENLDVLKAAFKELSQKLDKNEVRALLKESLNEKTLDLLAERYWVDESILDWTKQSKTVDEHWQYKLDSCVSLLTRMGLGRVSTLQVTELLSRKVEEIAKQSPFGEHPGALQYILNATQDILRRRYHNTSEQVENCVKPYKFEVEIDDEEWKISRSEAQALIQKELSMCQNAEEKIRKVLGSKRLSQVLDFLDSQAKSSEPLPVAHSAILLDQGRLMQYLQMREDILKLRLSTLKSKTCKLKESKYLCPEVFLNAVSNKLINTAVLFINIELLSEFYYQFPRELDQRLIHSLTSDQLASFVDENPRLKSQIQLQHKKQALELALLKINSLAMLERQTDSD</sequence>
<evidence type="ECO:0000256" key="17">
    <source>
        <dbReference type="RuleBase" id="RU003932"/>
    </source>
</evidence>
<comment type="catalytic activity">
    <reaction evidence="16">
        <text>GTP + H2O = GDP + phosphate + H(+)</text>
        <dbReference type="Rhea" id="RHEA:19669"/>
        <dbReference type="ChEBI" id="CHEBI:15377"/>
        <dbReference type="ChEBI" id="CHEBI:15378"/>
        <dbReference type="ChEBI" id="CHEBI:37565"/>
        <dbReference type="ChEBI" id="CHEBI:43474"/>
        <dbReference type="ChEBI" id="CHEBI:58189"/>
        <dbReference type="EC" id="3.6.5.5"/>
    </reaction>
</comment>
<evidence type="ECO:0000256" key="6">
    <source>
        <dbReference type="ARBA" id="ARBA00022741"/>
    </source>
</evidence>
<dbReference type="GO" id="GO:0005758">
    <property type="term" value="C:mitochondrial intermembrane space"/>
    <property type="evidence" value="ECO:0007669"/>
    <property type="project" value="UniProtKB-SubCell"/>
</dbReference>
<dbReference type="InterPro" id="IPR020850">
    <property type="entry name" value="GED_dom"/>
</dbReference>
<keyword evidence="15" id="KW-1015">Disulfide bond</keyword>
<evidence type="ECO:0000256" key="9">
    <source>
        <dbReference type="ARBA" id="ARBA00022842"/>
    </source>
</evidence>
<proteinExistence type="inferred from homology"/>
<evidence type="ECO:0000256" key="2">
    <source>
        <dbReference type="ARBA" id="ARBA00004569"/>
    </source>
</evidence>
<keyword evidence="11" id="KW-1133">Transmembrane helix</keyword>
<dbReference type="Pfam" id="PF24550">
    <property type="entry name" value="LIS_MGM1"/>
    <property type="match status" value="1"/>
</dbReference>
<dbReference type="GO" id="GO:0031623">
    <property type="term" value="P:receptor internalization"/>
    <property type="evidence" value="ECO:0007669"/>
    <property type="project" value="TreeGrafter"/>
</dbReference>
<dbReference type="GO" id="GO:0005743">
    <property type="term" value="C:mitochondrial inner membrane"/>
    <property type="evidence" value="ECO:0007669"/>
    <property type="project" value="UniProtKB-SubCell"/>
</dbReference>
<keyword evidence="7" id="KW-0999">Mitochondrion inner membrane</keyword>
<dbReference type="InterPro" id="IPR045063">
    <property type="entry name" value="Dynamin_N"/>
</dbReference>
<protein>
    <recommendedName>
        <fullName evidence="3">dynamin GTPase</fullName>
        <ecNumber evidence="3">3.6.5.5</ecNumber>
    </recommendedName>
</protein>
<feature type="domain" description="Dynamin-type G" evidence="20">
    <location>
        <begin position="265"/>
        <end position="536"/>
    </location>
</feature>
<evidence type="ECO:0000256" key="12">
    <source>
        <dbReference type="ARBA" id="ARBA00023128"/>
    </source>
</evidence>
<dbReference type="PROSITE" id="PS00410">
    <property type="entry name" value="G_DYNAMIN_1"/>
    <property type="match status" value="1"/>
</dbReference>
<evidence type="ECO:0000256" key="14">
    <source>
        <dbReference type="ARBA" id="ARBA00023136"/>
    </source>
</evidence>
<dbReference type="GO" id="GO:0008017">
    <property type="term" value="F:microtubule binding"/>
    <property type="evidence" value="ECO:0007669"/>
    <property type="project" value="TreeGrafter"/>
</dbReference>
<dbReference type="PRINTS" id="PR00195">
    <property type="entry name" value="DYNAMIN"/>
</dbReference>
<feature type="compositionally biased region" description="Low complexity" evidence="18">
    <location>
        <begin position="184"/>
        <end position="202"/>
    </location>
</feature>
<dbReference type="GO" id="GO:0061024">
    <property type="term" value="P:membrane organization"/>
    <property type="evidence" value="ECO:0007669"/>
    <property type="project" value="UniProtKB-ARBA"/>
</dbReference>
<evidence type="ECO:0000256" key="16">
    <source>
        <dbReference type="ARBA" id="ARBA00048040"/>
    </source>
</evidence>
<feature type="region of interest" description="Disordered" evidence="18">
    <location>
        <begin position="168"/>
        <end position="202"/>
    </location>
</feature>
<evidence type="ECO:0000259" key="19">
    <source>
        <dbReference type="PROSITE" id="PS51388"/>
    </source>
</evidence>
<dbReference type="PANTHER" id="PTHR11566:SF212">
    <property type="entry name" value="DYNAMIN"/>
    <property type="match status" value="1"/>
</dbReference>
<keyword evidence="4" id="KW-0812">Transmembrane</keyword>
<dbReference type="GO" id="GO:0005874">
    <property type="term" value="C:microtubule"/>
    <property type="evidence" value="ECO:0007669"/>
    <property type="project" value="TreeGrafter"/>
</dbReference>
<keyword evidence="9" id="KW-0460">Magnesium</keyword>
<gene>
    <name evidence="21" type="primary">msp1</name>
    <name evidence="21" type="ORF">SOMG_00678</name>
</gene>
<dbReference type="Pfam" id="PF01031">
    <property type="entry name" value="Dynamin_M"/>
    <property type="match status" value="1"/>
</dbReference>
<dbReference type="GO" id="GO:0005525">
    <property type="term" value="F:GTP binding"/>
    <property type="evidence" value="ECO:0007669"/>
    <property type="project" value="UniProtKB-KW"/>
</dbReference>
<evidence type="ECO:0000256" key="10">
    <source>
        <dbReference type="ARBA" id="ARBA00022946"/>
    </source>
</evidence>
<dbReference type="EMBL" id="CP115611">
    <property type="protein sequence ID" value="WBW70580.1"/>
    <property type="molecule type" value="Genomic_DNA"/>
</dbReference>
<dbReference type="KEGG" id="som:SOMG_00678"/>
<dbReference type="InterPro" id="IPR019762">
    <property type="entry name" value="Dynamin_GTPase_CS"/>
</dbReference>
<keyword evidence="12" id="KW-0496">Mitochondrion</keyword>
<dbReference type="InterPro" id="IPR056495">
    <property type="entry name" value="LIS_MGM1"/>
</dbReference>
<comment type="similarity">
    <text evidence="17">Belongs to the TRAFAC class dynamin-like GTPase superfamily. Dynamin/Fzo/YdjA family.</text>
</comment>
<accession>A0AAF0AU44</accession>
<comment type="subcellular location">
    <subcellularLocation>
        <location evidence="1">Mitochondrion inner membrane</location>
    </subcellularLocation>
    <subcellularLocation>
        <location evidence="2">Mitochondrion intermembrane space</location>
    </subcellularLocation>
</comment>
<evidence type="ECO:0000256" key="7">
    <source>
        <dbReference type="ARBA" id="ARBA00022792"/>
    </source>
</evidence>
<dbReference type="SMART" id="SM00053">
    <property type="entry name" value="DYNc"/>
    <property type="match status" value="1"/>
</dbReference>
<evidence type="ECO:0000256" key="4">
    <source>
        <dbReference type="ARBA" id="ARBA00022692"/>
    </source>
</evidence>
<evidence type="ECO:0000256" key="3">
    <source>
        <dbReference type="ARBA" id="ARBA00011980"/>
    </source>
</evidence>
<dbReference type="InterPro" id="IPR001401">
    <property type="entry name" value="Dynamin_GTPase"/>
</dbReference>
<evidence type="ECO:0000256" key="5">
    <source>
        <dbReference type="ARBA" id="ARBA00022723"/>
    </source>
</evidence>
<dbReference type="InterPro" id="IPR027417">
    <property type="entry name" value="P-loop_NTPase"/>
</dbReference>
<evidence type="ECO:0000256" key="18">
    <source>
        <dbReference type="SAM" id="MobiDB-lite"/>
    </source>
</evidence>
<dbReference type="PROSITE" id="PS51718">
    <property type="entry name" value="G_DYNAMIN_2"/>
    <property type="match status" value="1"/>
</dbReference>
<keyword evidence="10" id="KW-0809">Transit peptide</keyword>
<keyword evidence="13 17" id="KW-0342">GTP-binding</keyword>
<evidence type="ECO:0000256" key="11">
    <source>
        <dbReference type="ARBA" id="ARBA00022989"/>
    </source>
</evidence>
<dbReference type="GO" id="GO:0005886">
    <property type="term" value="C:plasma membrane"/>
    <property type="evidence" value="ECO:0007669"/>
    <property type="project" value="TreeGrafter"/>
</dbReference>
<keyword evidence="22" id="KW-1185">Reference proteome</keyword>
<keyword evidence="5" id="KW-0479">Metal-binding</keyword>
<dbReference type="Pfam" id="PF00350">
    <property type="entry name" value="Dynamin_N"/>
    <property type="match status" value="1"/>
</dbReference>
<dbReference type="GeneID" id="80874161"/>